<gene>
    <name evidence="2" type="ORF">KEC16_14165</name>
</gene>
<dbReference type="InterPro" id="IPR015867">
    <property type="entry name" value="N-reg_PII/ATP_PRibTrfase_C"/>
</dbReference>
<sequence>MTLTIPVLTDVHLITCIVQRGRADAVVQAAIEAGAEGATIHFARGTGLREKLGLLAVAVNAEKEVISIAVSRDQLNYVFERMFLAGKLDTPGMGFMYVTPVERAATHIPPEILEKLIGER</sequence>
<name>A0ABS5IEM7_9PROT</name>
<dbReference type="Proteomes" id="UP000680714">
    <property type="component" value="Unassembled WGS sequence"/>
</dbReference>
<evidence type="ECO:0000313" key="2">
    <source>
        <dbReference type="EMBL" id="MBR9972866.1"/>
    </source>
</evidence>
<organism evidence="2 3">
    <name type="scientific">Magnetospirillum sulfuroxidans</name>
    <dbReference type="NCBI Taxonomy" id="611300"/>
    <lineage>
        <taxon>Bacteria</taxon>
        <taxon>Pseudomonadati</taxon>
        <taxon>Pseudomonadota</taxon>
        <taxon>Alphaproteobacteria</taxon>
        <taxon>Rhodospirillales</taxon>
        <taxon>Rhodospirillaceae</taxon>
        <taxon>Magnetospirillum</taxon>
    </lineage>
</organism>
<proteinExistence type="predicted"/>
<evidence type="ECO:0000313" key="3">
    <source>
        <dbReference type="Proteomes" id="UP000680714"/>
    </source>
</evidence>
<dbReference type="InterPro" id="IPR011322">
    <property type="entry name" value="N-reg_PII-like_a/b"/>
</dbReference>
<dbReference type="RefSeq" id="WP_211550041.1">
    <property type="nucleotide sequence ID" value="NZ_JAGTUF010000014.1"/>
</dbReference>
<dbReference type="EMBL" id="JAGTUF010000014">
    <property type="protein sequence ID" value="MBR9972866.1"/>
    <property type="molecule type" value="Genomic_DNA"/>
</dbReference>
<evidence type="ECO:0000256" key="1">
    <source>
        <dbReference type="ARBA" id="ARBA00015681"/>
    </source>
</evidence>
<keyword evidence="3" id="KW-1185">Reference proteome</keyword>
<dbReference type="InterPro" id="IPR002187">
    <property type="entry name" value="N-reg_PII"/>
</dbReference>
<dbReference type="PROSITE" id="PS51343">
    <property type="entry name" value="PII_GLNB_DOM"/>
    <property type="match status" value="1"/>
</dbReference>
<dbReference type="SMART" id="SM00938">
    <property type="entry name" value="P-II"/>
    <property type="match status" value="1"/>
</dbReference>
<comment type="caution">
    <text evidence="2">The sequence shown here is derived from an EMBL/GenBank/DDBJ whole genome shotgun (WGS) entry which is preliminary data.</text>
</comment>
<dbReference type="Gene3D" id="3.30.70.120">
    <property type="match status" value="1"/>
</dbReference>
<dbReference type="Pfam" id="PF00543">
    <property type="entry name" value="P-II"/>
    <property type="match status" value="1"/>
</dbReference>
<accession>A0ABS5IEM7</accession>
<protein>
    <recommendedName>
        <fullName evidence="1">Nitrogen regulatory protein P-II</fullName>
    </recommendedName>
</protein>
<reference evidence="2 3" key="1">
    <citation type="submission" date="2021-04" db="EMBL/GenBank/DDBJ databases">
        <title>Magnetospirillum sulfuroxidans sp. nov., a facultative chemolithoautotrophic sulfur-oxidizing alphaproteobacterium isolated from freshwater sediment and proposals for Paramagetospirillum gen. nov., and Magnetospirillaceae fam. nov.</title>
        <authorList>
            <person name="Koziaeva V."/>
            <person name="Geelhoed J.S."/>
            <person name="Sorokin D.Y."/>
            <person name="Grouzdev D.S."/>
        </authorList>
    </citation>
    <scope>NUCLEOTIDE SEQUENCE [LARGE SCALE GENOMIC DNA]</scope>
    <source>
        <strain evidence="2 3">J10</strain>
    </source>
</reference>
<dbReference type="SUPFAM" id="SSF54913">
    <property type="entry name" value="GlnB-like"/>
    <property type="match status" value="1"/>
</dbReference>